<name>A0A1E3I351_9TREE</name>
<feature type="compositionally biased region" description="Low complexity" evidence="1">
    <location>
        <begin position="71"/>
        <end position="85"/>
    </location>
</feature>
<reference evidence="2 3" key="1">
    <citation type="submission" date="2016-06" db="EMBL/GenBank/DDBJ databases">
        <title>Evolution of pathogenesis and genome organization in the Tremellales.</title>
        <authorList>
            <person name="Cuomo C."/>
            <person name="Litvintseva A."/>
            <person name="Heitman J."/>
            <person name="Chen Y."/>
            <person name="Sun S."/>
            <person name="Springer D."/>
            <person name="Dromer F."/>
            <person name="Young S."/>
            <person name="Zeng Q."/>
            <person name="Chapman S."/>
            <person name="Gujja S."/>
            <person name="Saif S."/>
            <person name="Birren B."/>
        </authorList>
    </citation>
    <scope>NUCLEOTIDE SEQUENCE [LARGE SCALE GENOMIC DNA]</scope>
    <source>
        <strain evidence="2 3">CBS 6039</strain>
    </source>
</reference>
<evidence type="ECO:0000256" key="1">
    <source>
        <dbReference type="SAM" id="MobiDB-lite"/>
    </source>
</evidence>
<sequence>MPSSRRYSSSEFRDYDRTPSRSTSTRRSRPRSRQEGPTVLPPSSSYYDTRRSTSSYYPPSRSYDPRRSRRYSASYYDQPDSGYDYGYDDYDEEEVEAQRREQAEAQRRAHAEARRREQAEIQRRYEDFAAWEESQIDTVTNSVTNRFLPEVENSLWRLSAKQGAPESRVPRADIARSIAHEIKETLKTEVDRRRRTRNTRGDIRSVQIRSEGLSLTGDGKELTIKKVSIYGNDWSCARPRFDMEFTSNGGEDDEE</sequence>
<proteinExistence type="predicted"/>
<evidence type="ECO:0000313" key="2">
    <source>
        <dbReference type="EMBL" id="ODN82785.1"/>
    </source>
</evidence>
<dbReference type="RefSeq" id="XP_018996785.1">
    <property type="nucleotide sequence ID" value="XM_019134358.1"/>
</dbReference>
<gene>
    <name evidence="2" type="ORF">L202_01061</name>
</gene>
<evidence type="ECO:0000313" key="3">
    <source>
        <dbReference type="Proteomes" id="UP000094065"/>
    </source>
</evidence>
<dbReference type="GeneID" id="30152370"/>
<feature type="compositionally biased region" description="Low complexity" evidence="1">
    <location>
        <begin position="43"/>
        <end position="62"/>
    </location>
</feature>
<accession>A0A1E3I351</accession>
<dbReference type="EMBL" id="AWGJ01000002">
    <property type="protein sequence ID" value="ODN82785.1"/>
    <property type="molecule type" value="Genomic_DNA"/>
</dbReference>
<protein>
    <submittedName>
        <fullName evidence="2">Uncharacterized protein</fullName>
    </submittedName>
</protein>
<dbReference type="Proteomes" id="UP000094065">
    <property type="component" value="Unassembled WGS sequence"/>
</dbReference>
<dbReference type="AlphaFoldDB" id="A0A1E3I351"/>
<keyword evidence="3" id="KW-1185">Reference proteome</keyword>
<comment type="caution">
    <text evidence="2">The sequence shown here is derived from an EMBL/GenBank/DDBJ whole genome shotgun (WGS) entry which is preliminary data.</text>
</comment>
<feature type="region of interest" description="Disordered" evidence="1">
    <location>
        <begin position="1"/>
        <end position="116"/>
    </location>
</feature>
<feature type="compositionally biased region" description="Acidic residues" evidence="1">
    <location>
        <begin position="86"/>
        <end position="95"/>
    </location>
</feature>
<organism evidence="2 3">
    <name type="scientific">Cryptococcus amylolentus CBS 6039</name>
    <dbReference type="NCBI Taxonomy" id="1295533"/>
    <lineage>
        <taxon>Eukaryota</taxon>
        <taxon>Fungi</taxon>
        <taxon>Dikarya</taxon>
        <taxon>Basidiomycota</taxon>
        <taxon>Agaricomycotina</taxon>
        <taxon>Tremellomycetes</taxon>
        <taxon>Tremellales</taxon>
        <taxon>Cryptococcaceae</taxon>
        <taxon>Cryptococcus</taxon>
    </lineage>
</organism>
<feature type="compositionally biased region" description="Basic and acidic residues" evidence="1">
    <location>
        <begin position="96"/>
        <end position="116"/>
    </location>
</feature>
<feature type="compositionally biased region" description="Polar residues" evidence="1">
    <location>
        <begin position="1"/>
        <end position="10"/>
    </location>
</feature>